<dbReference type="HOGENOM" id="CLU_030658_0_0_1"/>
<dbReference type="KEGG" id="ctp:CTRG_03460"/>
<dbReference type="VEuPathDB" id="FungiDB:CTRG_03460"/>
<evidence type="ECO:0000256" key="1">
    <source>
        <dbReference type="ARBA" id="ARBA00022614"/>
    </source>
</evidence>
<accession>C5MBL8</accession>
<feature type="compositionally biased region" description="Basic and acidic residues" evidence="3">
    <location>
        <begin position="72"/>
        <end position="88"/>
    </location>
</feature>
<dbReference type="InterPro" id="IPR001611">
    <property type="entry name" value="Leu-rich_rpt"/>
</dbReference>
<keyword evidence="2" id="KW-0677">Repeat</keyword>
<dbReference type="PANTHER" id="PTHR48051:SF13">
    <property type="entry name" value="LEUCINE-RICH REPEAT-CONTAINING PROTEIN 30"/>
    <property type="match status" value="1"/>
</dbReference>
<gene>
    <name evidence="4" type="ORF">CTRG_03460</name>
</gene>
<dbReference type="Gene3D" id="3.80.10.10">
    <property type="entry name" value="Ribonuclease Inhibitor"/>
    <property type="match status" value="1"/>
</dbReference>
<dbReference type="eggNOG" id="KOG0619">
    <property type="taxonomic scope" value="Eukaryota"/>
</dbReference>
<reference evidence="4 5" key="1">
    <citation type="journal article" date="2009" name="Nature">
        <title>Evolution of pathogenicity and sexual reproduction in eight Candida genomes.</title>
        <authorList>
            <person name="Butler G."/>
            <person name="Rasmussen M.D."/>
            <person name="Lin M.F."/>
            <person name="Santos M.A."/>
            <person name="Sakthikumar S."/>
            <person name="Munro C.A."/>
            <person name="Rheinbay E."/>
            <person name="Grabherr M."/>
            <person name="Forche A."/>
            <person name="Reedy J.L."/>
            <person name="Agrafioti I."/>
            <person name="Arnaud M.B."/>
            <person name="Bates S."/>
            <person name="Brown A.J."/>
            <person name="Brunke S."/>
            <person name="Costanzo M.C."/>
            <person name="Fitzpatrick D.A."/>
            <person name="de Groot P.W."/>
            <person name="Harris D."/>
            <person name="Hoyer L.L."/>
            <person name="Hube B."/>
            <person name="Klis F.M."/>
            <person name="Kodira C."/>
            <person name="Lennard N."/>
            <person name="Logue M.E."/>
            <person name="Martin R."/>
            <person name="Neiman A.M."/>
            <person name="Nikolaou E."/>
            <person name="Quail M.A."/>
            <person name="Quinn J."/>
            <person name="Santos M.C."/>
            <person name="Schmitzberger F.F."/>
            <person name="Sherlock G."/>
            <person name="Shah P."/>
            <person name="Silverstein K.A."/>
            <person name="Skrzypek M.S."/>
            <person name="Soll D."/>
            <person name="Staggs R."/>
            <person name="Stansfield I."/>
            <person name="Stumpf M.P."/>
            <person name="Sudbery P.E."/>
            <person name="Srikantha T."/>
            <person name="Zeng Q."/>
            <person name="Berman J."/>
            <person name="Berriman M."/>
            <person name="Heitman J."/>
            <person name="Gow N.A."/>
            <person name="Lorenz M.C."/>
            <person name="Birren B.W."/>
            <person name="Kellis M."/>
            <person name="Cuomo C.A."/>
        </authorList>
    </citation>
    <scope>NUCLEOTIDE SEQUENCE [LARGE SCALE GENOMIC DNA]</scope>
    <source>
        <strain evidence="5">ATCC MYA-3404 / T1</strain>
    </source>
</reference>
<evidence type="ECO:0000313" key="4">
    <source>
        <dbReference type="EMBL" id="EER33035.1"/>
    </source>
</evidence>
<evidence type="ECO:0000313" key="5">
    <source>
        <dbReference type="Proteomes" id="UP000002037"/>
    </source>
</evidence>
<dbReference type="InterPro" id="IPR050216">
    <property type="entry name" value="LRR_domain-containing"/>
</dbReference>
<keyword evidence="1" id="KW-0433">Leucine-rich repeat</keyword>
<protein>
    <submittedName>
        <fullName evidence="4">Uncharacterized protein</fullName>
    </submittedName>
</protein>
<dbReference type="GeneID" id="8297984"/>
<dbReference type="OrthoDB" id="1517790at2759"/>
<dbReference type="STRING" id="294747.C5MBL8"/>
<dbReference type="PROSITE" id="PS51450">
    <property type="entry name" value="LRR"/>
    <property type="match status" value="1"/>
</dbReference>
<keyword evidence="5" id="KW-1185">Reference proteome</keyword>
<name>C5MBL8_CANTT</name>
<feature type="compositionally biased region" description="Basic and acidic residues" evidence="3">
    <location>
        <begin position="102"/>
        <end position="112"/>
    </location>
</feature>
<feature type="region of interest" description="Disordered" evidence="3">
    <location>
        <begin position="35"/>
        <end position="112"/>
    </location>
</feature>
<dbReference type="InterPro" id="IPR032675">
    <property type="entry name" value="LRR_dom_sf"/>
</dbReference>
<dbReference type="EMBL" id="GG692398">
    <property type="protein sequence ID" value="EER33035.1"/>
    <property type="molecule type" value="Genomic_DNA"/>
</dbReference>
<dbReference type="Proteomes" id="UP000002037">
    <property type="component" value="Unassembled WGS sequence"/>
</dbReference>
<dbReference type="SUPFAM" id="SSF52058">
    <property type="entry name" value="L domain-like"/>
    <property type="match status" value="1"/>
</dbReference>
<dbReference type="RefSeq" id="XP_002549163.1">
    <property type="nucleotide sequence ID" value="XM_002549117.1"/>
</dbReference>
<evidence type="ECO:0000256" key="2">
    <source>
        <dbReference type="ARBA" id="ARBA00022737"/>
    </source>
</evidence>
<dbReference type="GO" id="GO:0005737">
    <property type="term" value="C:cytoplasm"/>
    <property type="evidence" value="ECO:0007669"/>
    <property type="project" value="TreeGrafter"/>
</dbReference>
<evidence type="ECO:0000256" key="3">
    <source>
        <dbReference type="SAM" id="MobiDB-lite"/>
    </source>
</evidence>
<dbReference type="PANTHER" id="PTHR48051">
    <property type="match status" value="1"/>
</dbReference>
<sequence>MEKDNPLLPFAFSISSINDSIPLDTTPRDKLTIDENASSLYHTRRTSITSPSSFKQPRPVLNKSFPPSLKRKMGESFNDKDDIKRIDIGFEEEEEEEEGQEDKEGVDSKDEETRDIIDDITQHESSMQQVPLPPSSPPPTELFTDVGLVSEFDFTTNPETTYEIPKSPTKKIHLNFPSELNDFTINSSPTKKQKLKPLISSEADFGIDKFNRFHGNLTYELSSSTGLDEFEHVNEAIKQSSYNKARDVILRSFEDMETVINLEGMNLYELPTEIKDMNNLVIFDEDDEQRNYHLFLNNNNLNQLPPALFKYTKLQVLSLRINRLTSIPPLIDKLQNLVDLSLGANCLRFLPFQILNLKNLENFTAGPNSFKRVADFPDEDIIEINTKNRSNIIKL</sequence>
<feature type="compositionally biased region" description="Polar residues" evidence="3">
    <location>
        <begin position="35"/>
        <end position="55"/>
    </location>
</feature>
<dbReference type="AlphaFoldDB" id="C5MBL8"/>
<organism evidence="4 5">
    <name type="scientific">Candida tropicalis (strain ATCC MYA-3404 / T1)</name>
    <name type="common">Yeast</name>
    <dbReference type="NCBI Taxonomy" id="294747"/>
    <lineage>
        <taxon>Eukaryota</taxon>
        <taxon>Fungi</taxon>
        <taxon>Dikarya</taxon>
        <taxon>Ascomycota</taxon>
        <taxon>Saccharomycotina</taxon>
        <taxon>Pichiomycetes</taxon>
        <taxon>Debaryomycetaceae</taxon>
        <taxon>Candida/Lodderomyces clade</taxon>
        <taxon>Candida</taxon>
    </lineage>
</organism>
<feature type="compositionally biased region" description="Acidic residues" evidence="3">
    <location>
        <begin position="89"/>
        <end position="101"/>
    </location>
</feature>
<proteinExistence type="predicted"/>